<evidence type="ECO:0000313" key="1">
    <source>
        <dbReference type="EMBL" id="VTR47262.1"/>
    </source>
</evidence>
<dbReference type="SUPFAM" id="SSF51735">
    <property type="entry name" value="NAD(P)-binding Rossmann-fold domains"/>
    <property type="match status" value="1"/>
</dbReference>
<name>A0A4U9VNN5_SERFO</name>
<organism evidence="1">
    <name type="scientific">Serratia fonticola</name>
    <dbReference type="NCBI Taxonomy" id="47917"/>
    <lineage>
        <taxon>Bacteria</taxon>
        <taxon>Pseudomonadati</taxon>
        <taxon>Pseudomonadota</taxon>
        <taxon>Gammaproteobacteria</taxon>
        <taxon>Enterobacterales</taxon>
        <taxon>Yersiniaceae</taxon>
        <taxon>Serratia</taxon>
    </lineage>
</organism>
<accession>A0A4U9VNN5</accession>
<protein>
    <submittedName>
        <fullName evidence="1">Short chain dehydrogenase</fullName>
    </submittedName>
</protein>
<sequence>MAITGRSASGLTATGEMLGDVVLLHNDAGDIGQQPILAAQLAKSWPRLDILYINAVMSPTCRCRNGMSSVMTN</sequence>
<proteinExistence type="predicted"/>
<gene>
    <name evidence="1" type="ORF">NCTC12965_05488</name>
</gene>
<dbReference type="InterPro" id="IPR036291">
    <property type="entry name" value="NAD(P)-bd_dom_sf"/>
</dbReference>
<dbReference type="EMBL" id="CABEEZ010000117">
    <property type="protein sequence ID" value="VTR47262.1"/>
    <property type="molecule type" value="Genomic_DNA"/>
</dbReference>
<dbReference type="AlphaFoldDB" id="A0A4U9VNN5"/>
<reference evidence="1" key="1">
    <citation type="submission" date="2019-05" db="EMBL/GenBank/DDBJ databases">
        <authorList>
            <consortium name="Pathogen Informatics"/>
        </authorList>
    </citation>
    <scope>NUCLEOTIDE SEQUENCE [LARGE SCALE GENOMIC DNA]</scope>
    <source>
        <strain evidence="1">NCTC12965</strain>
    </source>
</reference>